<dbReference type="PANTHER" id="PTHR36505">
    <property type="entry name" value="BLR1072 PROTEIN"/>
    <property type="match status" value="1"/>
</dbReference>
<feature type="domain" description="PRC-barrel" evidence="1">
    <location>
        <begin position="14"/>
        <end position="89"/>
    </location>
</feature>
<dbReference type="Proteomes" id="UP001314796">
    <property type="component" value="Unassembled WGS sequence"/>
</dbReference>
<name>A0ABS2NQ46_9FIRM</name>
<dbReference type="Gene3D" id="2.30.30.240">
    <property type="entry name" value="PRC-barrel domain"/>
    <property type="match status" value="1"/>
</dbReference>
<dbReference type="InterPro" id="IPR011033">
    <property type="entry name" value="PRC_barrel-like_sf"/>
</dbReference>
<dbReference type="PANTHER" id="PTHR36505:SF1">
    <property type="entry name" value="BLR1072 PROTEIN"/>
    <property type="match status" value="1"/>
</dbReference>
<comment type="caution">
    <text evidence="2">The sequence shown here is derived from an EMBL/GenBank/DDBJ whole genome shotgun (WGS) entry which is preliminary data.</text>
</comment>
<dbReference type="RefSeq" id="WP_204401870.1">
    <property type="nucleotide sequence ID" value="NZ_JAFBEE010000009.1"/>
</dbReference>
<accession>A0ABS2NQ46</accession>
<evidence type="ECO:0000313" key="2">
    <source>
        <dbReference type="EMBL" id="MBM7615067.1"/>
    </source>
</evidence>
<dbReference type="EMBL" id="JAFBEE010000009">
    <property type="protein sequence ID" value="MBM7615067.1"/>
    <property type="molecule type" value="Genomic_DNA"/>
</dbReference>
<reference evidence="2 3" key="1">
    <citation type="submission" date="2021-01" db="EMBL/GenBank/DDBJ databases">
        <title>Genomic Encyclopedia of Type Strains, Phase IV (KMG-IV): sequencing the most valuable type-strain genomes for metagenomic binning, comparative biology and taxonomic classification.</title>
        <authorList>
            <person name="Goeker M."/>
        </authorList>
    </citation>
    <scope>NUCLEOTIDE SEQUENCE [LARGE SCALE GENOMIC DNA]</scope>
    <source>
        <strain evidence="2 3">DSM 25890</strain>
    </source>
</reference>
<sequence length="130" mass="14843">MTVTESTKKFIGAEKATNLIGFPVYSREKEAVGKIEDILIDCNNGYVTFAILSFGGFLGFGGKLFAIPWKSLEVDLVDKQVVVDISKEKLETSPGFNEDPYLNVHQSDFRESIYKHYSVDPYWHHDRYIK</sequence>
<gene>
    <name evidence="2" type="ORF">JOC73_001629</name>
</gene>
<proteinExistence type="predicted"/>
<evidence type="ECO:0000313" key="3">
    <source>
        <dbReference type="Proteomes" id="UP001314796"/>
    </source>
</evidence>
<evidence type="ECO:0000259" key="1">
    <source>
        <dbReference type="Pfam" id="PF05239"/>
    </source>
</evidence>
<organism evidence="2 3">
    <name type="scientific">Alkaliphilus hydrothermalis</name>
    <dbReference type="NCBI Taxonomy" id="1482730"/>
    <lineage>
        <taxon>Bacteria</taxon>
        <taxon>Bacillati</taxon>
        <taxon>Bacillota</taxon>
        <taxon>Clostridia</taxon>
        <taxon>Peptostreptococcales</taxon>
        <taxon>Natronincolaceae</taxon>
        <taxon>Alkaliphilus</taxon>
    </lineage>
</organism>
<dbReference type="InterPro" id="IPR027275">
    <property type="entry name" value="PRC-brl_dom"/>
</dbReference>
<dbReference type="SUPFAM" id="SSF50346">
    <property type="entry name" value="PRC-barrel domain"/>
    <property type="match status" value="1"/>
</dbReference>
<protein>
    <submittedName>
        <fullName evidence="2">Sporulation protein YlmC with PRC-barrel domain</fullName>
    </submittedName>
</protein>
<keyword evidence="3" id="KW-1185">Reference proteome</keyword>
<dbReference type="Pfam" id="PF05239">
    <property type="entry name" value="PRC"/>
    <property type="match status" value="1"/>
</dbReference>